<evidence type="ECO:0000313" key="2">
    <source>
        <dbReference type="Proteomes" id="UP000516428"/>
    </source>
</evidence>
<dbReference type="AlphaFoldDB" id="A0A7H1BHN0"/>
<proteinExistence type="predicted"/>
<dbReference type="EMBL" id="CP061281">
    <property type="protein sequence ID" value="QNS08235.1"/>
    <property type="molecule type" value="Genomic_DNA"/>
</dbReference>
<reference evidence="1 2" key="1">
    <citation type="submission" date="2020-09" db="EMBL/GenBank/DDBJ databases">
        <title>A novel species.</title>
        <authorList>
            <person name="Gao J."/>
        </authorList>
    </citation>
    <scope>NUCLEOTIDE SEQUENCE [LARGE SCALE GENOMIC DNA]</scope>
    <source>
        <strain evidence="1 2">CRXT-Y-14</strain>
    </source>
</reference>
<organism evidence="1 2">
    <name type="scientific">Streptomyces xanthii</name>
    <dbReference type="NCBI Taxonomy" id="2768069"/>
    <lineage>
        <taxon>Bacteria</taxon>
        <taxon>Bacillati</taxon>
        <taxon>Actinomycetota</taxon>
        <taxon>Actinomycetes</taxon>
        <taxon>Kitasatosporales</taxon>
        <taxon>Streptomycetaceae</taxon>
        <taxon>Streptomyces</taxon>
    </lineage>
</organism>
<dbReference type="RefSeq" id="WP_188340896.1">
    <property type="nucleotide sequence ID" value="NZ_CP061281.1"/>
</dbReference>
<keyword evidence="2" id="KW-1185">Reference proteome</keyword>
<evidence type="ECO:0000313" key="1">
    <source>
        <dbReference type="EMBL" id="QNS08235.1"/>
    </source>
</evidence>
<sequence>MTEFLEPTARDQLPGAPTIIEQGASVLAAVGRTSIPDATDVLRAAAARTGIKVAHVAQLLVDWERTGRLSRDLRTAIRHSLPSFPLAP</sequence>
<name>A0A7H1BHN0_9ACTN</name>
<evidence type="ECO:0008006" key="3">
    <source>
        <dbReference type="Google" id="ProtNLM"/>
    </source>
</evidence>
<gene>
    <name evidence="1" type="ORF">IAG42_34590</name>
</gene>
<dbReference type="Proteomes" id="UP000516428">
    <property type="component" value="Chromosome"/>
</dbReference>
<protein>
    <recommendedName>
        <fullName evidence="3">ANTAR domain-containing protein</fullName>
    </recommendedName>
</protein>
<dbReference type="KEGG" id="sxn:IAG42_34590"/>
<accession>A0A7H1BHN0</accession>